<dbReference type="EMBL" id="LAZR01000260">
    <property type="protein sequence ID" value="KKN78562.1"/>
    <property type="molecule type" value="Genomic_DNA"/>
</dbReference>
<dbReference type="AlphaFoldDB" id="A0A0F9TUB7"/>
<accession>A0A0F9TUB7</accession>
<proteinExistence type="predicted"/>
<organism evidence="1">
    <name type="scientific">marine sediment metagenome</name>
    <dbReference type="NCBI Taxonomy" id="412755"/>
    <lineage>
        <taxon>unclassified sequences</taxon>
        <taxon>metagenomes</taxon>
        <taxon>ecological metagenomes</taxon>
    </lineage>
</organism>
<gene>
    <name evidence="1" type="ORF">LCGC14_0348540</name>
</gene>
<dbReference type="PANTHER" id="PTHR30203:SF24">
    <property type="entry name" value="BLR4935 PROTEIN"/>
    <property type="match status" value="1"/>
</dbReference>
<dbReference type="Gene3D" id="1.20.1600.10">
    <property type="entry name" value="Outer membrane efflux proteins (OEP)"/>
    <property type="match status" value="1"/>
</dbReference>
<evidence type="ECO:0008006" key="2">
    <source>
        <dbReference type="Google" id="ProtNLM"/>
    </source>
</evidence>
<dbReference type="InterPro" id="IPR003423">
    <property type="entry name" value="OMP_efflux"/>
</dbReference>
<dbReference type="GO" id="GO:0015562">
    <property type="term" value="F:efflux transmembrane transporter activity"/>
    <property type="evidence" value="ECO:0007669"/>
    <property type="project" value="InterPro"/>
</dbReference>
<comment type="caution">
    <text evidence="1">The sequence shown here is derived from an EMBL/GenBank/DDBJ whole genome shotgun (WGS) entry which is preliminary data.</text>
</comment>
<dbReference type="PANTHER" id="PTHR30203">
    <property type="entry name" value="OUTER MEMBRANE CATION EFFLUX PROTEIN"/>
    <property type="match status" value="1"/>
</dbReference>
<dbReference type="InterPro" id="IPR010131">
    <property type="entry name" value="MdtP/NodT-like"/>
</dbReference>
<dbReference type="Pfam" id="PF02321">
    <property type="entry name" value="OEP"/>
    <property type="match status" value="2"/>
</dbReference>
<evidence type="ECO:0000313" key="1">
    <source>
        <dbReference type="EMBL" id="KKN78562.1"/>
    </source>
</evidence>
<sequence length="432" mass="47852">MKIHFDRTTNVRAPAIRALLCSMLVAFSVSPVLAENVQQTKTLSLNEAMQQTLAQHPALQVFPIRQQQLEAQKKTANLKPAYVVGAEIENFAGTRELSGIKSLETTVTLSSVVELGDKRLSRVELVEQQSDVVRVDRKIKALDLLGQVTRQFIEVLNSQERVKLAETGLELAQTTLTEVNKRVGAAVAAEADLGRAEASVNQAELILAAEKRQLEANKVVLANLWGSYQPNFETATGSLFAFSEAMSFEALFNQAQQNPQLERFAAETRVRDAQVRLARTQQVADLTWSVGIRRDEGLNDSALVAGVSVPLFSRQRAQGDIESALAARNEVSYRRQDMLLQLHAQLYRAYSGREQAIASISKLQQQIIPKLTKSLEQTQTGYQRGLYSYLEFLTVRQDLLGARRSVIEAATAALLYQTEIEQLTAEPLTAAE</sequence>
<name>A0A0F9TUB7_9ZZZZ</name>
<dbReference type="SUPFAM" id="SSF56954">
    <property type="entry name" value="Outer membrane efflux proteins (OEP)"/>
    <property type="match status" value="1"/>
</dbReference>
<reference evidence="1" key="1">
    <citation type="journal article" date="2015" name="Nature">
        <title>Complex archaea that bridge the gap between prokaryotes and eukaryotes.</title>
        <authorList>
            <person name="Spang A."/>
            <person name="Saw J.H."/>
            <person name="Jorgensen S.L."/>
            <person name="Zaremba-Niedzwiedzka K."/>
            <person name="Martijn J."/>
            <person name="Lind A.E."/>
            <person name="van Eijk R."/>
            <person name="Schleper C."/>
            <person name="Guy L."/>
            <person name="Ettema T.J."/>
        </authorList>
    </citation>
    <scope>NUCLEOTIDE SEQUENCE</scope>
</reference>
<protein>
    <recommendedName>
        <fullName evidence="2">Transporter</fullName>
    </recommendedName>
</protein>